<evidence type="ECO:0008006" key="3">
    <source>
        <dbReference type="Google" id="ProtNLM"/>
    </source>
</evidence>
<keyword evidence="2" id="KW-1185">Reference proteome</keyword>
<accession>A0ABZ2LPF4</accession>
<organism evidence="1 2">
    <name type="scientific">Pendulispora albinea</name>
    <dbReference type="NCBI Taxonomy" id="2741071"/>
    <lineage>
        <taxon>Bacteria</taxon>
        <taxon>Pseudomonadati</taxon>
        <taxon>Myxococcota</taxon>
        <taxon>Myxococcia</taxon>
        <taxon>Myxococcales</taxon>
        <taxon>Sorangiineae</taxon>
        <taxon>Pendulisporaceae</taxon>
        <taxon>Pendulispora</taxon>
    </lineage>
</organism>
<reference evidence="1 2" key="1">
    <citation type="submission" date="2021-12" db="EMBL/GenBank/DDBJ databases">
        <title>Discovery of the Pendulisporaceae a myxobacterial family with distinct sporulation behavior and unique specialized metabolism.</title>
        <authorList>
            <person name="Garcia R."/>
            <person name="Popoff A."/>
            <person name="Bader C.D."/>
            <person name="Loehr J."/>
            <person name="Walesch S."/>
            <person name="Walt C."/>
            <person name="Boldt J."/>
            <person name="Bunk B."/>
            <person name="Haeckl F.J.F.P.J."/>
            <person name="Gunesch A.P."/>
            <person name="Birkelbach J."/>
            <person name="Nuebel U."/>
            <person name="Pietschmann T."/>
            <person name="Bach T."/>
            <person name="Mueller R."/>
        </authorList>
    </citation>
    <scope>NUCLEOTIDE SEQUENCE [LARGE SCALE GENOMIC DNA]</scope>
    <source>
        <strain evidence="1 2">MSr11954</strain>
    </source>
</reference>
<dbReference type="Proteomes" id="UP001370348">
    <property type="component" value="Chromosome"/>
</dbReference>
<gene>
    <name evidence="1" type="ORF">LZC94_30835</name>
</gene>
<evidence type="ECO:0000313" key="2">
    <source>
        <dbReference type="Proteomes" id="UP001370348"/>
    </source>
</evidence>
<evidence type="ECO:0000313" key="1">
    <source>
        <dbReference type="EMBL" id="WXB12235.1"/>
    </source>
</evidence>
<name>A0ABZ2LPF4_9BACT</name>
<protein>
    <recommendedName>
        <fullName evidence="3">Lipoprotein</fullName>
    </recommendedName>
</protein>
<sequence>MQHRVSSIILALLGLMPGCSHDPPTITPPPSTGLDIRGVVRRDGEMLEGAAVLVGQSLTYDSDDGIPGPHRTHALPPPGEAHDFFTDPHGGESDEGVPPRAAIRRSGPGGFFLFPGVTLVRTASQYDIAVRDDSDPVPSFTHFLGIAANDRQYTVAGESLRKAWSCHVRVHLADLPPNAKAFYVASGSVIRLRDDDDGGGFTFFWNTSYQTSIELQALVYLEDPATKLPRAYLGGARRTLLAMGGRDEEWVPTLEPIGVSTMELALLPKDGARGSVFVDTGNGSNAREIGRLNDVSSRVVLPHFENVRYTLRAERAAGGATSTIVRHFSRVPPKVEATFPPAASLMGDLRPGSSIPRDTWFRWTAKGIARLRVDAGRLGRIDILTSRGAARLPVESLALLGLTLPPKTPVNVSILRVPDFGSIDAATDSAGFAYQDRDRSESFALPLVLQ</sequence>
<dbReference type="EMBL" id="CP089984">
    <property type="protein sequence ID" value="WXB12235.1"/>
    <property type="molecule type" value="Genomic_DNA"/>
</dbReference>
<proteinExistence type="predicted"/>
<dbReference type="RefSeq" id="WP_394821853.1">
    <property type="nucleotide sequence ID" value="NZ_CP089984.1"/>
</dbReference>